<dbReference type="AlphaFoldDB" id="A0AAV7LKT2"/>
<gene>
    <name evidence="2" type="ORF">NDU88_003173</name>
</gene>
<feature type="region of interest" description="Disordered" evidence="1">
    <location>
        <begin position="116"/>
        <end position="158"/>
    </location>
</feature>
<name>A0AAV7LKT2_PLEWA</name>
<proteinExistence type="predicted"/>
<comment type="caution">
    <text evidence="2">The sequence shown here is derived from an EMBL/GenBank/DDBJ whole genome shotgun (WGS) entry which is preliminary data.</text>
</comment>
<dbReference type="Proteomes" id="UP001066276">
    <property type="component" value="Chromosome 11"/>
</dbReference>
<reference evidence="2" key="1">
    <citation type="journal article" date="2022" name="bioRxiv">
        <title>Sequencing and chromosome-scale assembly of the giantPleurodeles waltlgenome.</title>
        <authorList>
            <person name="Brown T."/>
            <person name="Elewa A."/>
            <person name="Iarovenko S."/>
            <person name="Subramanian E."/>
            <person name="Araus A.J."/>
            <person name="Petzold A."/>
            <person name="Susuki M."/>
            <person name="Suzuki K.-i.T."/>
            <person name="Hayashi T."/>
            <person name="Toyoda A."/>
            <person name="Oliveira C."/>
            <person name="Osipova E."/>
            <person name="Leigh N.D."/>
            <person name="Simon A."/>
            <person name="Yun M.H."/>
        </authorList>
    </citation>
    <scope>NUCLEOTIDE SEQUENCE</scope>
    <source>
        <strain evidence="2">20211129_DDA</strain>
        <tissue evidence="2">Liver</tissue>
    </source>
</reference>
<dbReference type="EMBL" id="JANPWB010000015">
    <property type="protein sequence ID" value="KAJ1090033.1"/>
    <property type="molecule type" value="Genomic_DNA"/>
</dbReference>
<evidence type="ECO:0000313" key="3">
    <source>
        <dbReference type="Proteomes" id="UP001066276"/>
    </source>
</evidence>
<keyword evidence="3" id="KW-1185">Reference proteome</keyword>
<feature type="region of interest" description="Disordered" evidence="1">
    <location>
        <begin position="59"/>
        <end position="104"/>
    </location>
</feature>
<accession>A0AAV7LKT2</accession>
<sequence length="158" mass="16694">MSPSEGEAPASALGCAFEGFGLTIVARSAAVLSSDYCTGLPTPAVCHGPLRVYHRAQYRPQTLSARPATEEPGHPTASTSQGHFTNRPPYAATPGKITGAAFPEFLGGQTQRSYKSCRNVSVVSPGPTRDEPAIHHLHHGARGKLPSPAAEPAEERRR</sequence>
<organism evidence="2 3">
    <name type="scientific">Pleurodeles waltl</name>
    <name type="common">Iberian ribbed newt</name>
    <dbReference type="NCBI Taxonomy" id="8319"/>
    <lineage>
        <taxon>Eukaryota</taxon>
        <taxon>Metazoa</taxon>
        <taxon>Chordata</taxon>
        <taxon>Craniata</taxon>
        <taxon>Vertebrata</taxon>
        <taxon>Euteleostomi</taxon>
        <taxon>Amphibia</taxon>
        <taxon>Batrachia</taxon>
        <taxon>Caudata</taxon>
        <taxon>Salamandroidea</taxon>
        <taxon>Salamandridae</taxon>
        <taxon>Pleurodelinae</taxon>
        <taxon>Pleurodeles</taxon>
    </lineage>
</organism>
<evidence type="ECO:0000256" key="1">
    <source>
        <dbReference type="SAM" id="MobiDB-lite"/>
    </source>
</evidence>
<protein>
    <submittedName>
        <fullName evidence="2">Uncharacterized protein</fullName>
    </submittedName>
</protein>
<evidence type="ECO:0000313" key="2">
    <source>
        <dbReference type="EMBL" id="KAJ1090033.1"/>
    </source>
</evidence>